<dbReference type="EMBL" id="PEDM01000007">
    <property type="protein sequence ID" value="PIC05340.1"/>
    <property type="molecule type" value="Genomic_DNA"/>
</dbReference>
<gene>
    <name evidence="1" type="ORF">CS060_05560</name>
</gene>
<dbReference type="AlphaFoldDB" id="A0A2G5RRL6"/>
<name>A0A2G5RRL6_9BACL</name>
<comment type="caution">
    <text evidence="1">The sequence shown here is derived from an EMBL/GenBank/DDBJ whole genome shotgun (WGS) entry which is preliminary data.</text>
</comment>
<organism evidence="1 2">
    <name type="scientific">Anoxybacillus flavithermus</name>
    <dbReference type="NCBI Taxonomy" id="33934"/>
    <lineage>
        <taxon>Bacteria</taxon>
        <taxon>Bacillati</taxon>
        <taxon>Bacillota</taxon>
        <taxon>Bacilli</taxon>
        <taxon>Bacillales</taxon>
        <taxon>Anoxybacillaceae</taxon>
        <taxon>Anoxybacillus</taxon>
    </lineage>
</organism>
<evidence type="ECO:0000313" key="2">
    <source>
        <dbReference type="Proteomes" id="UP000230559"/>
    </source>
</evidence>
<sequence>MFNHIFESNRKRKIVVELDERYFDKKSLMYAVVQHFTNEGKQCEMIDVNTLLLDGKKYYVYETNVAATYCPPVQRAVLTEI</sequence>
<dbReference type="RefSeq" id="WP_035049724.1">
    <property type="nucleotide sequence ID" value="NZ_PEDM01000007.1"/>
</dbReference>
<protein>
    <recommendedName>
        <fullName evidence="3">DUF4318 domain-containing protein</fullName>
    </recommendedName>
</protein>
<proteinExistence type="predicted"/>
<accession>A0A2G5RRL6</accession>
<reference evidence="1 2" key="1">
    <citation type="submission" date="2017-10" db="EMBL/GenBank/DDBJ databases">
        <title>Draft genome sequence of Anoxybacillus flavithermus KU2-6-11 from caldera Uzon (Russia:Kamchtka).</title>
        <authorList>
            <person name="Korzhuk A.V."/>
            <person name="Rozanov A.S."/>
            <person name="Bryanskaya A.V."/>
            <person name="Peltek S.E."/>
        </authorList>
    </citation>
    <scope>NUCLEOTIDE SEQUENCE [LARGE SCALE GENOMIC DNA]</scope>
    <source>
        <strain evidence="1 2">KU2-6_11</strain>
    </source>
</reference>
<evidence type="ECO:0000313" key="1">
    <source>
        <dbReference type="EMBL" id="PIC05340.1"/>
    </source>
</evidence>
<evidence type="ECO:0008006" key="3">
    <source>
        <dbReference type="Google" id="ProtNLM"/>
    </source>
</evidence>
<dbReference type="Proteomes" id="UP000230559">
    <property type="component" value="Unassembled WGS sequence"/>
</dbReference>